<dbReference type="PANTHER" id="PTHR32305:SF15">
    <property type="entry name" value="PROTEIN RHSA-RELATED"/>
    <property type="match status" value="1"/>
</dbReference>
<dbReference type="NCBIfam" id="TIGR03696">
    <property type="entry name" value="Rhs_assc_core"/>
    <property type="match status" value="1"/>
</dbReference>
<evidence type="ECO:0000256" key="2">
    <source>
        <dbReference type="SAM" id="SignalP"/>
    </source>
</evidence>
<feature type="region of interest" description="Disordered" evidence="1">
    <location>
        <begin position="1036"/>
        <end position="1055"/>
    </location>
</feature>
<dbReference type="InterPro" id="IPR045619">
    <property type="entry name" value="DUF6443"/>
</dbReference>
<keyword evidence="5" id="KW-1185">Reference proteome</keyword>
<evidence type="ECO:0000313" key="4">
    <source>
        <dbReference type="EMBL" id="PRY48070.1"/>
    </source>
</evidence>
<protein>
    <submittedName>
        <fullName evidence="4">RHS repeat-associated protein</fullName>
    </submittedName>
</protein>
<dbReference type="InterPro" id="IPR022385">
    <property type="entry name" value="Rhs_assc_core"/>
</dbReference>
<feature type="region of interest" description="Disordered" evidence="1">
    <location>
        <begin position="1092"/>
        <end position="1119"/>
    </location>
</feature>
<dbReference type="InterPro" id="IPR055015">
    <property type="entry name" value="GCX_COOH"/>
</dbReference>
<dbReference type="EMBL" id="PVTH01000016">
    <property type="protein sequence ID" value="PRY48070.1"/>
    <property type="molecule type" value="Genomic_DNA"/>
</dbReference>
<accession>A0A2T0TQW2</accession>
<reference evidence="4 5" key="1">
    <citation type="submission" date="2018-03" db="EMBL/GenBank/DDBJ databases">
        <title>Genomic Encyclopedia of Type Strains, Phase III (KMG-III): the genomes of soil and plant-associated and newly described type strains.</title>
        <authorList>
            <person name="Whitman W."/>
        </authorList>
    </citation>
    <scope>NUCLEOTIDE SEQUENCE [LARGE SCALE GENOMIC DNA]</scope>
    <source>
        <strain evidence="4 5">CGMCC 1.9313</strain>
    </source>
</reference>
<dbReference type="Proteomes" id="UP000238034">
    <property type="component" value="Unassembled WGS sequence"/>
</dbReference>
<evidence type="ECO:0000313" key="5">
    <source>
        <dbReference type="Proteomes" id="UP000238034"/>
    </source>
</evidence>
<evidence type="ECO:0000259" key="3">
    <source>
        <dbReference type="Pfam" id="PF20041"/>
    </source>
</evidence>
<dbReference type="NCBIfam" id="NF045639">
    <property type="entry name" value="GCX_COOH"/>
    <property type="match status" value="1"/>
</dbReference>
<evidence type="ECO:0000256" key="1">
    <source>
        <dbReference type="SAM" id="MobiDB-lite"/>
    </source>
</evidence>
<dbReference type="AlphaFoldDB" id="A0A2T0TQW2"/>
<feature type="signal peptide" evidence="2">
    <location>
        <begin position="1"/>
        <end position="21"/>
    </location>
</feature>
<dbReference type="Pfam" id="PF20041">
    <property type="entry name" value="DUF6443"/>
    <property type="match status" value="1"/>
</dbReference>
<organism evidence="4 5">
    <name type="scientific">Arcticibacter pallidicorallinus</name>
    <dbReference type="NCBI Taxonomy" id="1259464"/>
    <lineage>
        <taxon>Bacteria</taxon>
        <taxon>Pseudomonadati</taxon>
        <taxon>Bacteroidota</taxon>
        <taxon>Sphingobacteriia</taxon>
        <taxon>Sphingobacteriales</taxon>
        <taxon>Sphingobacteriaceae</taxon>
        <taxon>Arcticibacter</taxon>
    </lineage>
</organism>
<feature type="chain" id="PRO_5015394613" evidence="2">
    <location>
        <begin position="22"/>
        <end position="1119"/>
    </location>
</feature>
<comment type="caution">
    <text evidence="4">The sequence shown here is derived from an EMBL/GenBank/DDBJ whole genome shotgun (WGS) entry which is preliminary data.</text>
</comment>
<dbReference type="Gene3D" id="2.180.10.10">
    <property type="entry name" value="RHS repeat-associated core"/>
    <property type="match status" value="1"/>
</dbReference>
<dbReference type="InterPro" id="IPR050708">
    <property type="entry name" value="T6SS_VgrG/RHS"/>
</dbReference>
<dbReference type="PANTHER" id="PTHR32305">
    <property type="match status" value="1"/>
</dbReference>
<proteinExistence type="predicted"/>
<gene>
    <name evidence="4" type="ORF">B0I27_1164</name>
</gene>
<dbReference type="RefSeq" id="WP_181276819.1">
    <property type="nucleotide sequence ID" value="NZ_PVTH01000016.1"/>
</dbReference>
<keyword evidence="2" id="KW-0732">Signal</keyword>
<feature type="compositionally biased region" description="Basic and acidic residues" evidence="1">
    <location>
        <begin position="1092"/>
        <end position="1112"/>
    </location>
</feature>
<sequence>MSAFLSSLIMLLAACLTIASAQDRPLSVYNPAEPVVSSSGSITLLPGFHVPAGSSFHAFISGYNTTPLAPALSQNQNYIVTYTPREPFTSGVDLSSKAVGEVMQSVQYFDGLGRPLQTVQTKGSPGADKDIVIPVEYDAFGREVKKYLPYASGSKDGSYKADGLSAQGSFYQSPPAGVPTISSPYAQTVFESSPLNRVLEQGAPGNSWQPYSASMAESGHTVKQEYSTNTMAGDRSVRLFRADVGTGYTRTLSSSGNYGASQLYLTITKDENWSIGKSGTTEEYKDKEGRVVLKRVWESESVSLSTYYVYDDFGNLSFVLPPGSGADGATPDQIKQDLWCYQYRYDERNRLVEKKVPGRGWDLMVYNQLDQLVLTQDPLQRNNHQWTVTKYDAHGRLIITGLWNAGSLIQRATLQSSIYAASQWDTRDRTNNTTQNPTGYVITSYPAPSSNLVLNYYDDYTFPGATVFGSADPNSSLGQSDEVKGLLTGTRVNVLQTGTMLVSANYYDNKGRVIQSKSQNHLGGTDIVNNTYGFTDELLTSVRTHTVGGQTTTIASRYTYDHMGRKTETRQSTGAANAAEVLLSKLDYNAVGQLKSKAIGDGLQTLNYGYNERGWMRAMTTSSNLFSLDLRYNTPDWGTPQYNGNISQMQYLTTKVASPGSKAFTYTYDKLNRLTIAASTQGALDEQMSYDQMGNISQLVRGGAGGGTLAYPVYEGNQLKTVTGYSPRSYQYDANGNAGSDGMGKNIRYNLLNLPQSVTSGTTTVATYTYDASGNKLKNTGTDGSWDYVNGIVYKNSAIDFVSTEEGRVRLIGGAWNYEYNLKDHLGNTRVSIDRYQGAPRVIQEDEYYSFGLRKPTGGYDYSNNNRYLYNGKEIQTDLANQYDYGARFYDPVIARWNVVDPLVEKYQPISPYVYALNNPLLFVDVDGRDIYIPITKGDFTQKAFTQLQSLTSDRLALLQTGQVVKYGSIDPNSTSMFNIRFVGDNLSPVRKEFGTKLVSAIIDSDYKITIKDSQGGSERLSKGDKEATLYHDADTDNRGIQNEDGTGGMKPQSALGHELIHGRNYLNDKDDQTVVEVKDPDTGKVRGMTKEELNTRKAENNIRDEQLDKRRAQPRVIK</sequence>
<name>A0A2T0TQW2_9SPHI</name>
<feature type="domain" description="DUF6443" evidence="3">
    <location>
        <begin position="81"/>
        <end position="215"/>
    </location>
</feature>